<dbReference type="AlphaFoldDB" id="A0A1J5SIT9"/>
<comment type="similarity">
    <text evidence="1">Belongs to the cycloisomerase 2 family.</text>
</comment>
<gene>
    <name evidence="2" type="primary">pgl_3</name>
    <name evidence="2" type="ORF">GALL_137840</name>
</gene>
<dbReference type="GO" id="GO:0017057">
    <property type="term" value="F:6-phosphogluconolactonase activity"/>
    <property type="evidence" value="ECO:0007669"/>
    <property type="project" value="UniProtKB-EC"/>
</dbReference>
<dbReference type="Gene3D" id="2.130.10.10">
    <property type="entry name" value="YVTN repeat-like/Quinoprotein amine dehydrogenase"/>
    <property type="match status" value="1"/>
</dbReference>
<evidence type="ECO:0000256" key="1">
    <source>
        <dbReference type="ARBA" id="ARBA00005564"/>
    </source>
</evidence>
<dbReference type="Pfam" id="PF10282">
    <property type="entry name" value="Lactonase"/>
    <property type="match status" value="1"/>
</dbReference>
<organism evidence="2">
    <name type="scientific">mine drainage metagenome</name>
    <dbReference type="NCBI Taxonomy" id="410659"/>
    <lineage>
        <taxon>unclassified sequences</taxon>
        <taxon>metagenomes</taxon>
        <taxon>ecological metagenomes</taxon>
    </lineage>
</organism>
<dbReference type="PANTHER" id="PTHR30344:SF1">
    <property type="entry name" value="6-PHOSPHOGLUCONOLACTONASE"/>
    <property type="match status" value="1"/>
</dbReference>
<comment type="caution">
    <text evidence="2">The sequence shown here is derived from an EMBL/GenBank/DDBJ whole genome shotgun (WGS) entry which is preliminary data.</text>
</comment>
<dbReference type="InterPro" id="IPR015943">
    <property type="entry name" value="WD40/YVTN_repeat-like_dom_sf"/>
</dbReference>
<dbReference type="InterPro" id="IPR019405">
    <property type="entry name" value="Lactonase_7-beta_prop"/>
</dbReference>
<dbReference type="EC" id="3.1.1.31" evidence="2"/>
<protein>
    <submittedName>
        <fullName evidence="2">6-phosphogluconolactonase</fullName>
        <ecNumber evidence="2">3.1.1.31</ecNumber>
    </submittedName>
</protein>
<reference evidence="2" key="1">
    <citation type="submission" date="2016-10" db="EMBL/GenBank/DDBJ databases">
        <title>Sequence of Gallionella enrichment culture.</title>
        <authorList>
            <person name="Poehlein A."/>
            <person name="Muehling M."/>
            <person name="Daniel R."/>
        </authorList>
    </citation>
    <scope>NUCLEOTIDE SEQUENCE</scope>
</reference>
<accession>A0A1J5SIT9</accession>
<dbReference type="InterPro" id="IPR011048">
    <property type="entry name" value="Haem_d1_sf"/>
</dbReference>
<name>A0A1J5SIT9_9ZZZZ</name>
<keyword evidence="2" id="KW-0378">Hydrolase</keyword>
<evidence type="ECO:0000313" key="2">
    <source>
        <dbReference type="EMBL" id="OIR04053.1"/>
    </source>
</evidence>
<dbReference type="SUPFAM" id="SSF51004">
    <property type="entry name" value="C-terminal (heme d1) domain of cytochrome cd1-nitrite reductase"/>
    <property type="match status" value="1"/>
</dbReference>
<sequence>MPMNFNRLLACSLLAMTLAHARAATERLYIGTYTRDSSSVGVYTLTMDTETGALSTPRPAAQLQDPTFLALNPVKPVLYATSHVAGPDGSQIGALTAFSIDPVSGDLRPLNQREIAGKSAPCYVVVDPTGRTVLDTQYNEGIVASFPVQADGSLGPIGSLVHHAGKLGPNKERQDHPHAHSFVVSLDDRFAFACDLAMDRLVAYRLDSARGTIVPAPELDALANPGAGPRHSVFSKDARFLYVVTEMGGTVQVFSYEAATGKLSPIQTVSALPEGFKGLNTSAEICISPDGRFVYASDRGPDLIALFSRDPQTGLLTRLEQVPCGGKHPRNFALSPDGRWLVCANRDTNNLAVFRVNRDTGRLTLVSNDTQVPKAVCVLFVPPAKS</sequence>
<dbReference type="EMBL" id="MLJW01000060">
    <property type="protein sequence ID" value="OIR04053.1"/>
    <property type="molecule type" value="Genomic_DNA"/>
</dbReference>
<dbReference type="InterPro" id="IPR050282">
    <property type="entry name" value="Cycloisomerase_2"/>
</dbReference>
<dbReference type="GO" id="GO:0005829">
    <property type="term" value="C:cytosol"/>
    <property type="evidence" value="ECO:0007669"/>
    <property type="project" value="TreeGrafter"/>
</dbReference>
<proteinExistence type="inferred from homology"/>
<dbReference type="PANTHER" id="PTHR30344">
    <property type="entry name" value="6-PHOSPHOGLUCONOLACTONASE-RELATED"/>
    <property type="match status" value="1"/>
</dbReference>